<dbReference type="SUPFAM" id="SSF47266">
    <property type="entry name" value="4-helical cytokines"/>
    <property type="match status" value="1"/>
</dbReference>
<dbReference type="InterPro" id="IPR020453">
    <property type="entry name" value="IL-22"/>
</dbReference>
<dbReference type="InterPro" id="IPR009079">
    <property type="entry name" value="4_helix_cytokine-like_core"/>
</dbReference>
<dbReference type="Proteomes" id="UP000324632">
    <property type="component" value="Chromosome 5"/>
</dbReference>
<organism evidence="1 2">
    <name type="scientific">Triplophysa tibetana</name>
    <dbReference type="NCBI Taxonomy" id="1572043"/>
    <lineage>
        <taxon>Eukaryota</taxon>
        <taxon>Metazoa</taxon>
        <taxon>Chordata</taxon>
        <taxon>Craniata</taxon>
        <taxon>Vertebrata</taxon>
        <taxon>Euteleostomi</taxon>
        <taxon>Actinopterygii</taxon>
        <taxon>Neopterygii</taxon>
        <taxon>Teleostei</taxon>
        <taxon>Ostariophysi</taxon>
        <taxon>Cypriniformes</taxon>
        <taxon>Nemacheilidae</taxon>
        <taxon>Triplophysa</taxon>
    </lineage>
</organism>
<sequence>MHLMRPRPRPRPLDSAEAWNQLNMMTKIAQSNDRDHETRLIPVISSERFKEEETCCVNAVILNYYLNNILQQHPSDKRYPSINVVRSDLHRIARDLEPHCNKTDFSEHEHVKKFTGNYIKASDLYGDETKARNKAVGETDILFHYLYESCTPRKRH</sequence>
<dbReference type="Pfam" id="PF14565">
    <property type="entry name" value="IL22"/>
    <property type="match status" value="1"/>
</dbReference>
<comment type="caution">
    <text evidence="1">The sequence shown here is derived from an EMBL/GenBank/DDBJ whole genome shotgun (WGS) entry which is preliminary data.</text>
</comment>
<dbReference type="PANTHER" id="PTHR48488:SF1">
    <property type="entry name" value="INTERLEUKIN-22"/>
    <property type="match status" value="1"/>
</dbReference>
<proteinExistence type="predicted"/>
<accession>A0A5A9PIX0</accession>
<gene>
    <name evidence="1" type="ORF">E1301_Tti002052</name>
</gene>
<protein>
    <recommendedName>
        <fullName evidence="3">Interleukin 22</fullName>
    </recommendedName>
</protein>
<evidence type="ECO:0000313" key="2">
    <source>
        <dbReference type="Proteomes" id="UP000324632"/>
    </source>
</evidence>
<evidence type="ECO:0000313" key="1">
    <source>
        <dbReference type="EMBL" id="KAA0720939.1"/>
    </source>
</evidence>
<dbReference type="GO" id="GO:0005576">
    <property type="term" value="C:extracellular region"/>
    <property type="evidence" value="ECO:0007669"/>
    <property type="project" value="InterPro"/>
</dbReference>
<keyword evidence="2" id="KW-1185">Reference proteome</keyword>
<dbReference type="Gene3D" id="1.20.1250.10">
    <property type="match status" value="1"/>
</dbReference>
<reference evidence="1 2" key="1">
    <citation type="journal article" date="2019" name="Mol. Ecol. Resour.">
        <title>Chromosome-level genome assembly of Triplophysa tibetana, a fish adapted to the harsh high-altitude environment of the Tibetan Plateau.</title>
        <authorList>
            <person name="Yang X."/>
            <person name="Liu H."/>
            <person name="Ma Z."/>
            <person name="Zou Y."/>
            <person name="Zou M."/>
            <person name="Mao Y."/>
            <person name="Li X."/>
            <person name="Wang H."/>
            <person name="Chen T."/>
            <person name="Wang W."/>
            <person name="Yang R."/>
        </authorList>
    </citation>
    <scope>NUCLEOTIDE SEQUENCE [LARGE SCALE GENOMIC DNA]</scope>
    <source>
        <strain evidence="1">TTIB1903HZAU</strain>
        <tissue evidence="1">Muscle</tissue>
    </source>
</reference>
<evidence type="ECO:0008006" key="3">
    <source>
        <dbReference type="Google" id="ProtNLM"/>
    </source>
</evidence>
<dbReference type="EMBL" id="SOYY01000005">
    <property type="protein sequence ID" value="KAA0720939.1"/>
    <property type="molecule type" value="Genomic_DNA"/>
</dbReference>
<dbReference type="AlphaFoldDB" id="A0A5A9PIX0"/>
<name>A0A5A9PIX0_9TELE</name>
<dbReference type="PANTHER" id="PTHR48488">
    <property type="entry name" value="INTERLEUKIN-22"/>
    <property type="match status" value="1"/>
</dbReference>